<dbReference type="AlphaFoldDB" id="X1E7V5"/>
<reference evidence="2" key="1">
    <citation type="journal article" date="2014" name="Front. Microbiol.">
        <title>High frequency of phylogenetically diverse reductive dehalogenase-homologous genes in deep subseafloor sedimentary metagenomes.</title>
        <authorList>
            <person name="Kawai M."/>
            <person name="Futagami T."/>
            <person name="Toyoda A."/>
            <person name="Takaki Y."/>
            <person name="Nishi S."/>
            <person name="Hori S."/>
            <person name="Arai W."/>
            <person name="Tsubouchi T."/>
            <person name="Morono Y."/>
            <person name="Uchiyama I."/>
            <person name="Ito T."/>
            <person name="Fujiyama A."/>
            <person name="Inagaki F."/>
            <person name="Takami H."/>
        </authorList>
    </citation>
    <scope>NUCLEOTIDE SEQUENCE</scope>
    <source>
        <strain evidence="2">Expedition CK06-06</strain>
    </source>
</reference>
<dbReference type="Pfam" id="PF18962">
    <property type="entry name" value="Por_Secre_tail"/>
    <property type="match status" value="1"/>
</dbReference>
<evidence type="ECO:0000313" key="2">
    <source>
        <dbReference type="EMBL" id="GAH28657.1"/>
    </source>
</evidence>
<organism evidence="2">
    <name type="scientific">marine sediment metagenome</name>
    <dbReference type="NCBI Taxonomy" id="412755"/>
    <lineage>
        <taxon>unclassified sequences</taxon>
        <taxon>metagenomes</taxon>
        <taxon>ecological metagenomes</taxon>
    </lineage>
</organism>
<dbReference type="InterPro" id="IPR026444">
    <property type="entry name" value="Secre_tail"/>
</dbReference>
<feature type="domain" description="Secretion system C-terminal sorting" evidence="1">
    <location>
        <begin position="61"/>
        <end position="131"/>
    </location>
</feature>
<dbReference type="EMBL" id="BARU01003899">
    <property type="protein sequence ID" value="GAH28657.1"/>
    <property type="molecule type" value="Genomic_DNA"/>
</dbReference>
<gene>
    <name evidence="2" type="ORF">S03H2_08137</name>
</gene>
<accession>X1E7V5</accession>
<protein>
    <recommendedName>
        <fullName evidence="1">Secretion system C-terminal sorting domain-containing protein</fullName>
    </recommendedName>
</protein>
<comment type="caution">
    <text evidence="2">The sequence shown here is derived from an EMBL/GenBank/DDBJ whole genome shotgun (WGS) entry which is preliminary data.</text>
</comment>
<proteinExistence type="predicted"/>
<feature type="non-terminal residue" evidence="2">
    <location>
        <position position="1"/>
    </location>
</feature>
<name>X1E7V5_9ZZZZ</name>
<sequence length="133" mass="14564">INSALLSAGYYYIVVDGYGGDCGNYELSVTEVGGLKSEIIDKGNITTGDSEKAEDISELLIYPNPVDDVLMVKSPSEIIGIRIVDLLGRIIFIEKMTTTGTLKINTTEFSPGAYMIFVDIEQTTVKQKFIISR</sequence>
<evidence type="ECO:0000259" key="1">
    <source>
        <dbReference type="Pfam" id="PF18962"/>
    </source>
</evidence>
<dbReference type="NCBIfam" id="TIGR04183">
    <property type="entry name" value="Por_Secre_tail"/>
    <property type="match status" value="1"/>
</dbReference>